<dbReference type="PANTHER" id="PTHR24177">
    <property type="entry name" value="CASKIN"/>
    <property type="match status" value="1"/>
</dbReference>
<dbReference type="GO" id="GO:0016020">
    <property type="term" value="C:membrane"/>
    <property type="evidence" value="ECO:0007669"/>
    <property type="project" value="TreeGrafter"/>
</dbReference>
<proteinExistence type="predicted"/>
<dbReference type="PANTHER" id="PTHR24177:SF329">
    <property type="entry name" value="ANKYRIN REPEAT PROTEIN"/>
    <property type="match status" value="1"/>
</dbReference>
<dbReference type="EMBL" id="DF973769">
    <property type="protein sequence ID" value="GAU39602.1"/>
    <property type="molecule type" value="Genomic_DNA"/>
</dbReference>
<keyword evidence="1" id="KW-0812">Transmembrane</keyword>
<keyword evidence="1" id="KW-0472">Membrane</keyword>
<evidence type="ECO:0000313" key="4">
    <source>
        <dbReference type="Proteomes" id="UP000242715"/>
    </source>
</evidence>
<evidence type="ECO:0000256" key="1">
    <source>
        <dbReference type="SAM" id="Phobius"/>
    </source>
</evidence>
<dbReference type="Pfam" id="PF13962">
    <property type="entry name" value="PGG"/>
    <property type="match status" value="1"/>
</dbReference>
<reference evidence="4" key="1">
    <citation type="journal article" date="2017" name="Front. Plant Sci.">
        <title>Climate Clever Clovers: New Paradigm to Reduce the Environmental Footprint of Ruminants by Breeding Low Methanogenic Forages Utilizing Haplotype Variation.</title>
        <authorList>
            <person name="Kaur P."/>
            <person name="Appels R."/>
            <person name="Bayer P.E."/>
            <person name="Keeble-Gagnere G."/>
            <person name="Wang J."/>
            <person name="Hirakawa H."/>
            <person name="Shirasawa K."/>
            <person name="Vercoe P."/>
            <person name="Stefanova K."/>
            <person name="Durmic Z."/>
            <person name="Nichols P."/>
            <person name="Revell C."/>
            <person name="Isobe S.N."/>
            <person name="Edwards D."/>
            <person name="Erskine W."/>
        </authorList>
    </citation>
    <scope>NUCLEOTIDE SEQUENCE [LARGE SCALE GENOMIC DNA]</scope>
    <source>
        <strain evidence="4">cv. Daliak</strain>
    </source>
</reference>
<evidence type="ECO:0000259" key="2">
    <source>
        <dbReference type="Pfam" id="PF13962"/>
    </source>
</evidence>
<keyword evidence="1" id="KW-1133">Transmembrane helix</keyword>
<evidence type="ECO:0000313" key="3">
    <source>
        <dbReference type="EMBL" id="GAU39602.1"/>
    </source>
</evidence>
<gene>
    <name evidence="3" type="ORF">TSUD_276420</name>
</gene>
<feature type="transmembrane region" description="Helical" evidence="1">
    <location>
        <begin position="160"/>
        <end position="178"/>
    </location>
</feature>
<feature type="domain" description="PGG" evidence="2">
    <location>
        <begin position="40"/>
        <end position="152"/>
    </location>
</feature>
<feature type="transmembrane region" description="Helical" evidence="1">
    <location>
        <begin position="49"/>
        <end position="67"/>
    </location>
</feature>
<accession>A0A2Z6NTE9</accession>
<feature type="transmembrane region" description="Helical" evidence="1">
    <location>
        <begin position="132"/>
        <end position="154"/>
    </location>
</feature>
<name>A0A2Z6NTE9_TRISU</name>
<dbReference type="Proteomes" id="UP000242715">
    <property type="component" value="Unassembled WGS sequence"/>
</dbReference>
<dbReference type="AlphaFoldDB" id="A0A2Z6NTE9"/>
<feature type="transmembrane region" description="Helical" evidence="1">
    <location>
        <begin position="87"/>
        <end position="111"/>
    </location>
</feature>
<dbReference type="OrthoDB" id="1430881at2759"/>
<sequence length="205" mass="22890">MQAVEKFVPLLYKKAKNADGLKPRELFTKNHEKLLNEARQWVKETANSFTIVGTLIMTIMFAAAFTVPGGNDQNKGIPIFLGQNAFSVFIIADVLSLVTSSSAVLIFIGILTSCYPEEEFRKTLPKTLLTGIYTIFISLACMICAVCAALSLMLKGYNSIMVTSIAVLTLPILVFSYTTSRRFKVLTLHYNISRKIFQFYKTGEF</sequence>
<protein>
    <recommendedName>
        <fullName evidence="2">PGG domain-containing protein</fullName>
    </recommendedName>
</protein>
<keyword evidence="4" id="KW-1185">Reference proteome</keyword>
<organism evidence="3 4">
    <name type="scientific">Trifolium subterraneum</name>
    <name type="common">Subterranean clover</name>
    <dbReference type="NCBI Taxonomy" id="3900"/>
    <lineage>
        <taxon>Eukaryota</taxon>
        <taxon>Viridiplantae</taxon>
        <taxon>Streptophyta</taxon>
        <taxon>Embryophyta</taxon>
        <taxon>Tracheophyta</taxon>
        <taxon>Spermatophyta</taxon>
        <taxon>Magnoliopsida</taxon>
        <taxon>eudicotyledons</taxon>
        <taxon>Gunneridae</taxon>
        <taxon>Pentapetalae</taxon>
        <taxon>rosids</taxon>
        <taxon>fabids</taxon>
        <taxon>Fabales</taxon>
        <taxon>Fabaceae</taxon>
        <taxon>Papilionoideae</taxon>
        <taxon>50 kb inversion clade</taxon>
        <taxon>NPAAA clade</taxon>
        <taxon>Hologalegina</taxon>
        <taxon>IRL clade</taxon>
        <taxon>Trifolieae</taxon>
        <taxon>Trifolium</taxon>
    </lineage>
</organism>
<dbReference type="InterPro" id="IPR026961">
    <property type="entry name" value="PGG_dom"/>
</dbReference>